<reference evidence="2" key="1">
    <citation type="journal article" date="2019" name="Int. J. Syst. Evol. Microbiol.">
        <title>The Global Catalogue of Microorganisms (GCM) 10K type strain sequencing project: providing services to taxonomists for standard genome sequencing and annotation.</title>
        <authorList>
            <consortium name="The Broad Institute Genomics Platform"/>
            <consortium name="The Broad Institute Genome Sequencing Center for Infectious Disease"/>
            <person name="Wu L."/>
            <person name="Ma J."/>
        </authorList>
    </citation>
    <scope>NUCLEOTIDE SEQUENCE [LARGE SCALE GENOMIC DNA]</scope>
    <source>
        <strain evidence="2">CGMCC 1.15731</strain>
    </source>
</reference>
<sequence>MHPNYRSICVSNDQFRALEEISGSRDLSRTTAGNIKADDLLAAAISAYAAITRPGRQDTQQLEDLALPMLRSATPHGKRHVANALALLDDAPRRLLLTLASEPTEISAPLLLRSPLLQSSDLIDLIGRKGLGHARVIARRPSRDPLLRQVLTSFADPAIERTLAMQDELADKSDDMPAAIAEQESTPASLPVFSEMDFPTESDLIVDAALLGSDAPLRKVLADALDLTLERVEMIIGKWPQTHLPIALKALGFTAAECFLTLTAVLGSVETDREGLRNFVKLYRSIDRQKATALIRRWRAEDMSAMLRDKLREMATSALSAPVTQVANSDHPLRSGIGQ</sequence>
<gene>
    <name evidence="1" type="ORF">ACFO1V_12875</name>
</gene>
<protein>
    <submittedName>
        <fullName evidence="1">DUF2336 domain-containing protein</fullName>
    </submittedName>
</protein>
<comment type="caution">
    <text evidence="1">The sequence shown here is derived from an EMBL/GenBank/DDBJ whole genome shotgun (WGS) entry which is preliminary data.</text>
</comment>
<keyword evidence="2" id="KW-1185">Reference proteome</keyword>
<proteinExistence type="predicted"/>
<accession>A0ABV9H9G5</accession>
<evidence type="ECO:0000313" key="1">
    <source>
        <dbReference type="EMBL" id="MFC4626088.1"/>
    </source>
</evidence>
<name>A0ABV9H9G5_9HYPH</name>
<organism evidence="1 2">
    <name type="scientific">Daeguia caeni</name>
    <dbReference type="NCBI Taxonomy" id="439612"/>
    <lineage>
        <taxon>Bacteria</taxon>
        <taxon>Pseudomonadati</taxon>
        <taxon>Pseudomonadota</taxon>
        <taxon>Alphaproteobacteria</taxon>
        <taxon>Hyphomicrobiales</taxon>
        <taxon>Brucellaceae</taxon>
        <taxon>Daeguia</taxon>
    </lineage>
</organism>
<evidence type="ECO:0000313" key="2">
    <source>
        <dbReference type="Proteomes" id="UP001596042"/>
    </source>
</evidence>
<dbReference type="RefSeq" id="WP_374832769.1">
    <property type="nucleotide sequence ID" value="NZ_JBHEEZ010000018.1"/>
</dbReference>
<dbReference type="Proteomes" id="UP001596042">
    <property type="component" value="Unassembled WGS sequence"/>
</dbReference>
<dbReference type="EMBL" id="JBHSEL010000121">
    <property type="protein sequence ID" value="MFC4626088.1"/>
    <property type="molecule type" value="Genomic_DNA"/>
</dbReference>